<comment type="caution">
    <text evidence="2">The sequence shown here is derived from an EMBL/GenBank/DDBJ whole genome shotgun (WGS) entry which is preliminary data.</text>
</comment>
<sequence>MRKRQGGDLDAAEEQMGFSVVSAVITDQKINFPVFQELLASIWHPGKEVAIKGIGDKRKPLKKGTTLKKKGKGHWLDFKYEKLPNFCSMCEVIGHSDKFCPLRYEEGIVLEKLFGGRAQGRWRGEDQPYMN</sequence>
<evidence type="ECO:0000259" key="1">
    <source>
        <dbReference type="Pfam" id="PF14392"/>
    </source>
</evidence>
<evidence type="ECO:0000313" key="2">
    <source>
        <dbReference type="EMBL" id="CAH9105766.1"/>
    </source>
</evidence>
<reference evidence="2" key="1">
    <citation type="submission" date="2022-07" db="EMBL/GenBank/DDBJ databases">
        <authorList>
            <person name="Macas J."/>
            <person name="Novak P."/>
            <person name="Neumann P."/>
        </authorList>
    </citation>
    <scope>NUCLEOTIDE SEQUENCE</scope>
</reference>
<name>A0AAV0DUB0_9ASTE</name>
<evidence type="ECO:0000313" key="3">
    <source>
        <dbReference type="Proteomes" id="UP001152523"/>
    </source>
</evidence>
<accession>A0AAV0DUB0</accession>
<dbReference type="EMBL" id="CAMAPF010000132">
    <property type="protein sequence ID" value="CAH9105766.1"/>
    <property type="molecule type" value="Genomic_DNA"/>
</dbReference>
<dbReference type="Proteomes" id="UP001152523">
    <property type="component" value="Unassembled WGS sequence"/>
</dbReference>
<protein>
    <recommendedName>
        <fullName evidence="1">Zinc knuckle CX2CX4HX4C domain-containing protein</fullName>
    </recommendedName>
</protein>
<keyword evidence="3" id="KW-1185">Reference proteome</keyword>
<dbReference type="InterPro" id="IPR025836">
    <property type="entry name" value="Zn_knuckle_CX2CX4HX4C"/>
</dbReference>
<dbReference type="Pfam" id="PF14392">
    <property type="entry name" value="zf-CCHC_4"/>
    <property type="match status" value="1"/>
</dbReference>
<proteinExistence type="predicted"/>
<organism evidence="2 3">
    <name type="scientific">Cuscuta epithymum</name>
    <dbReference type="NCBI Taxonomy" id="186058"/>
    <lineage>
        <taxon>Eukaryota</taxon>
        <taxon>Viridiplantae</taxon>
        <taxon>Streptophyta</taxon>
        <taxon>Embryophyta</taxon>
        <taxon>Tracheophyta</taxon>
        <taxon>Spermatophyta</taxon>
        <taxon>Magnoliopsida</taxon>
        <taxon>eudicotyledons</taxon>
        <taxon>Gunneridae</taxon>
        <taxon>Pentapetalae</taxon>
        <taxon>asterids</taxon>
        <taxon>lamiids</taxon>
        <taxon>Solanales</taxon>
        <taxon>Convolvulaceae</taxon>
        <taxon>Cuscuteae</taxon>
        <taxon>Cuscuta</taxon>
        <taxon>Cuscuta subgen. Cuscuta</taxon>
    </lineage>
</organism>
<feature type="domain" description="Zinc knuckle CX2CX4HX4C" evidence="1">
    <location>
        <begin position="56"/>
        <end position="101"/>
    </location>
</feature>
<dbReference type="AlphaFoldDB" id="A0AAV0DUB0"/>
<gene>
    <name evidence="2" type="ORF">CEPIT_LOCUS17329</name>
</gene>